<feature type="region of interest" description="Disordered" evidence="1">
    <location>
        <begin position="56"/>
        <end position="78"/>
    </location>
</feature>
<reference evidence="2 3" key="1">
    <citation type="submission" date="2015-09" db="EMBL/GenBank/DDBJ databases">
        <title>Host preference determinants of Valsa canker pathogens revealed by comparative genomics.</title>
        <authorList>
            <person name="Yin Z."/>
            <person name="Huang L."/>
        </authorList>
    </citation>
    <scope>NUCLEOTIDE SEQUENCE [LARGE SCALE GENOMIC DNA]</scope>
    <source>
        <strain evidence="2 3">YSFL</strain>
    </source>
</reference>
<comment type="caution">
    <text evidence="2">The sequence shown here is derived from an EMBL/GenBank/DDBJ whole genome shotgun (WGS) entry which is preliminary data.</text>
</comment>
<feature type="compositionally biased region" description="Polar residues" evidence="1">
    <location>
        <begin position="56"/>
        <end position="67"/>
    </location>
</feature>
<feature type="compositionally biased region" description="Low complexity" evidence="1">
    <location>
        <begin position="68"/>
        <end position="78"/>
    </location>
</feature>
<evidence type="ECO:0000313" key="2">
    <source>
        <dbReference type="EMBL" id="ROW01551.1"/>
    </source>
</evidence>
<organism evidence="2 3">
    <name type="scientific">Cytospora chrysosperma</name>
    <name type="common">Cytospora canker fungus</name>
    <name type="synonym">Sphaeria chrysosperma</name>
    <dbReference type="NCBI Taxonomy" id="252740"/>
    <lineage>
        <taxon>Eukaryota</taxon>
        <taxon>Fungi</taxon>
        <taxon>Dikarya</taxon>
        <taxon>Ascomycota</taxon>
        <taxon>Pezizomycotina</taxon>
        <taxon>Sordariomycetes</taxon>
        <taxon>Sordariomycetidae</taxon>
        <taxon>Diaporthales</taxon>
        <taxon>Cytosporaceae</taxon>
        <taxon>Cytospora</taxon>
    </lineage>
</organism>
<evidence type="ECO:0000256" key="1">
    <source>
        <dbReference type="SAM" id="MobiDB-lite"/>
    </source>
</evidence>
<dbReference type="EMBL" id="LJZO01000006">
    <property type="protein sequence ID" value="ROW01551.1"/>
    <property type="molecule type" value="Genomic_DNA"/>
</dbReference>
<protein>
    <submittedName>
        <fullName evidence="2">Uncharacterized protein</fullName>
    </submittedName>
</protein>
<keyword evidence="3" id="KW-1185">Reference proteome</keyword>
<dbReference type="AlphaFoldDB" id="A0A423WEB8"/>
<dbReference type="Proteomes" id="UP000284375">
    <property type="component" value="Unassembled WGS sequence"/>
</dbReference>
<evidence type="ECO:0000313" key="3">
    <source>
        <dbReference type="Proteomes" id="UP000284375"/>
    </source>
</evidence>
<sequence>MCICGPDVEGLKLETQLRDEEGGDTEPYSKERLAAIDSVDLILTGGRTVCSVKTLGPSSYASPHNIQSSSSGLSKSGR</sequence>
<proteinExistence type="predicted"/>
<accession>A0A423WEB8</accession>
<gene>
    <name evidence="2" type="ORF">VSDG_01972</name>
</gene>
<name>A0A423WEB8_CYTCH</name>